<dbReference type="Proteomes" id="UP000005408">
    <property type="component" value="Unassembled WGS sequence"/>
</dbReference>
<evidence type="ECO:0000313" key="4">
    <source>
        <dbReference type="Proteomes" id="UP000005408"/>
    </source>
</evidence>
<reference evidence="3" key="1">
    <citation type="submission" date="2022-08" db="UniProtKB">
        <authorList>
            <consortium name="EnsemblMetazoa"/>
        </authorList>
    </citation>
    <scope>IDENTIFICATION</scope>
    <source>
        <strain evidence="3">05x7-T-G4-1.051#20</strain>
    </source>
</reference>
<proteinExistence type="inferred from homology"/>
<accession>A0A8W8IHC8</accession>
<dbReference type="EnsemblMetazoa" id="G14060.1">
    <property type="protein sequence ID" value="G14060.1:cds"/>
    <property type="gene ID" value="G14060"/>
</dbReference>
<evidence type="ECO:0000256" key="2">
    <source>
        <dbReference type="ARBA" id="ARBA00019014"/>
    </source>
</evidence>
<dbReference type="PANTHER" id="PTHR12598">
    <property type="entry name" value="COPPER HOMEOSTASIS PROTEIN CUTC"/>
    <property type="match status" value="1"/>
</dbReference>
<dbReference type="InterPro" id="IPR036822">
    <property type="entry name" value="CutC-like_dom_sf"/>
</dbReference>
<sequence>MLKTIKKYVKIPVFVMLRPRGGDFLYSKEEIEVMKMEVVDLKLSGADGFVFGFLQEDGKIDKQLCSKFLELVKPLPATFHRAIDMTSDILQALDDVVDLGFQRLLTSGGSSTALEGLPMIQQMVERAGQRICIMPGGGISSGNLERILNGSGAREFHGSARAAIPSRMEYRKEGISMGISLCPPEFSVKVTDKVKVQKLVQQGHSIKR</sequence>
<dbReference type="SUPFAM" id="SSF110395">
    <property type="entry name" value="CutC-like"/>
    <property type="match status" value="1"/>
</dbReference>
<dbReference type="AlphaFoldDB" id="A0A8W8IHC8"/>
<dbReference type="Pfam" id="PF03932">
    <property type="entry name" value="CutC"/>
    <property type="match status" value="1"/>
</dbReference>
<evidence type="ECO:0000256" key="1">
    <source>
        <dbReference type="ARBA" id="ARBA00007768"/>
    </source>
</evidence>
<organism evidence="3 4">
    <name type="scientific">Magallana gigas</name>
    <name type="common">Pacific oyster</name>
    <name type="synonym">Crassostrea gigas</name>
    <dbReference type="NCBI Taxonomy" id="29159"/>
    <lineage>
        <taxon>Eukaryota</taxon>
        <taxon>Metazoa</taxon>
        <taxon>Spiralia</taxon>
        <taxon>Lophotrochozoa</taxon>
        <taxon>Mollusca</taxon>
        <taxon>Bivalvia</taxon>
        <taxon>Autobranchia</taxon>
        <taxon>Pteriomorphia</taxon>
        <taxon>Ostreida</taxon>
        <taxon>Ostreoidea</taxon>
        <taxon>Ostreidae</taxon>
        <taxon>Magallana</taxon>
    </lineage>
</organism>
<dbReference type="PANTHER" id="PTHR12598:SF0">
    <property type="entry name" value="COPPER HOMEOSTASIS PROTEIN CUTC HOMOLOG"/>
    <property type="match status" value="1"/>
</dbReference>
<keyword evidence="4" id="KW-1185">Reference proteome</keyword>
<dbReference type="Gene3D" id="3.20.20.380">
    <property type="entry name" value="Copper homeostasis (CutC) domain"/>
    <property type="match status" value="1"/>
</dbReference>
<protein>
    <recommendedName>
        <fullName evidence="2">Copper homeostasis protein cutC homolog</fullName>
    </recommendedName>
</protein>
<evidence type="ECO:0000313" key="3">
    <source>
        <dbReference type="EnsemblMetazoa" id="G14060.1:cds"/>
    </source>
</evidence>
<name>A0A8W8IHC8_MAGGI</name>
<dbReference type="InterPro" id="IPR005627">
    <property type="entry name" value="CutC-like"/>
</dbReference>
<comment type="similarity">
    <text evidence="1">Belongs to the CutC family.</text>
</comment>
<dbReference type="GO" id="GO:0005507">
    <property type="term" value="F:copper ion binding"/>
    <property type="evidence" value="ECO:0007669"/>
    <property type="project" value="TreeGrafter"/>
</dbReference>